<evidence type="ECO:0000313" key="1">
    <source>
        <dbReference type="EMBL" id="NNF07921.1"/>
    </source>
</evidence>
<reference evidence="1 2" key="1">
    <citation type="submission" date="2020-03" db="EMBL/GenBank/DDBJ databases">
        <title>Metabolic flexibility allows generalist bacteria to become dominant in a frequently disturbed ecosystem.</title>
        <authorList>
            <person name="Chen Y.-J."/>
            <person name="Leung P.M."/>
            <person name="Bay S.K."/>
            <person name="Hugenholtz P."/>
            <person name="Kessler A.J."/>
            <person name="Shelley G."/>
            <person name="Waite D.W."/>
            <person name="Cook P.L."/>
            <person name="Greening C."/>
        </authorList>
    </citation>
    <scope>NUCLEOTIDE SEQUENCE [LARGE SCALE GENOMIC DNA]</scope>
    <source>
        <strain evidence="1">SS_bin_28</strain>
    </source>
</reference>
<dbReference type="PANTHER" id="PTHR36439">
    <property type="entry name" value="BLL4334 PROTEIN"/>
    <property type="match status" value="1"/>
</dbReference>
<sequence>MGGKNKLPMKDLAALFEEAGCSDVRTYIQSGNVVFHASAATAKRIPKMVQAAIHDSFGLEVPVVLRDAKQFLSVATKHPLAQAKDEPKILSVGFLSAKPSKAGLDQLDPDRSPPDRFLVKGQDVFFRFPNGIARTKLTSQYFDSRLKMVITVRNWNSVQKIAGMLAE</sequence>
<dbReference type="PANTHER" id="PTHR36439:SF1">
    <property type="entry name" value="DUF1697 DOMAIN-CONTAINING PROTEIN"/>
    <property type="match status" value="1"/>
</dbReference>
<comment type="caution">
    <text evidence="1">The sequence shown here is derived from an EMBL/GenBank/DDBJ whole genome shotgun (WGS) entry which is preliminary data.</text>
</comment>
<dbReference type="InterPro" id="IPR012545">
    <property type="entry name" value="DUF1697"/>
</dbReference>
<dbReference type="AlphaFoldDB" id="A0A7Y2E9W6"/>
<dbReference type="PIRSF" id="PIRSF008502">
    <property type="entry name" value="UCP008502"/>
    <property type="match status" value="1"/>
</dbReference>
<proteinExistence type="predicted"/>
<dbReference type="Gene3D" id="3.30.70.1280">
    <property type="entry name" value="SP0830-like domains"/>
    <property type="match status" value="1"/>
</dbReference>
<dbReference type="Pfam" id="PF08002">
    <property type="entry name" value="DUF1697"/>
    <property type="match status" value="1"/>
</dbReference>
<gene>
    <name evidence="1" type="ORF">HKN21_14250</name>
</gene>
<dbReference type="Proteomes" id="UP000547674">
    <property type="component" value="Unassembled WGS sequence"/>
</dbReference>
<evidence type="ECO:0000313" key="2">
    <source>
        <dbReference type="Proteomes" id="UP000547674"/>
    </source>
</evidence>
<dbReference type="EMBL" id="JABDJR010000573">
    <property type="protein sequence ID" value="NNF07921.1"/>
    <property type="molecule type" value="Genomic_DNA"/>
</dbReference>
<name>A0A7Y2E9W6_UNCEI</name>
<accession>A0A7Y2E9W6</accession>
<organism evidence="1 2">
    <name type="scientific">Eiseniibacteriota bacterium</name>
    <dbReference type="NCBI Taxonomy" id="2212470"/>
    <lineage>
        <taxon>Bacteria</taxon>
        <taxon>Candidatus Eiseniibacteriota</taxon>
    </lineage>
</organism>
<protein>
    <submittedName>
        <fullName evidence="1">DUF1697 domain-containing protein</fullName>
    </submittedName>
</protein>
<dbReference type="SUPFAM" id="SSF160379">
    <property type="entry name" value="SP0830-like"/>
    <property type="match status" value="1"/>
</dbReference>